<evidence type="ECO:0000313" key="1">
    <source>
        <dbReference type="EMBL" id="EWZ47909.1"/>
    </source>
</evidence>
<organism evidence="1">
    <name type="scientific">Fusarium oxysporum Fo47</name>
    <dbReference type="NCBI Taxonomy" id="660027"/>
    <lineage>
        <taxon>Eukaryota</taxon>
        <taxon>Fungi</taxon>
        <taxon>Dikarya</taxon>
        <taxon>Ascomycota</taxon>
        <taxon>Pezizomycotina</taxon>
        <taxon>Sordariomycetes</taxon>
        <taxon>Hypocreomycetidae</taxon>
        <taxon>Hypocreales</taxon>
        <taxon>Nectriaceae</taxon>
        <taxon>Fusarium</taxon>
        <taxon>Fusarium oxysporum species complex</taxon>
    </lineage>
</organism>
<name>W9KYS8_FUSOX</name>
<sequence>MHSAKQNGQFRYHLEYSHCRSEFRSGLLGSIFHITRMQYDISSLLLNSGYKTLFVNPVMEHLRYIISSTGVDSSLLSLIALWSDILFKPCTELQYPNSYKNCHSFVSWNHAAHTELPDEDGPCCEVDGGFKHCIATYCLHPGPPATPFRAPVIARRNRQLDVMKPPAVNHSNQKH</sequence>
<dbReference type="AlphaFoldDB" id="W9KYS8"/>
<dbReference type="Proteomes" id="UP000030766">
    <property type="component" value="Unassembled WGS sequence"/>
</dbReference>
<proteinExistence type="predicted"/>
<dbReference type="EMBL" id="JH717897">
    <property type="protein sequence ID" value="EWZ47909.1"/>
    <property type="molecule type" value="Genomic_DNA"/>
</dbReference>
<gene>
    <name evidence="1" type="ORF">FOZG_03661</name>
</gene>
<reference evidence="1" key="2">
    <citation type="submission" date="2012-06" db="EMBL/GenBank/DDBJ databases">
        <title>Annotation of the Genome Sequence of Fusarium oxysporum Fo47.</title>
        <authorList>
            <consortium name="The Broad Institute Genomics Platform"/>
            <person name="Ma L.-J."/>
            <person name="Corby-Kistler H."/>
            <person name="Broz K."/>
            <person name="Gale L.R."/>
            <person name="Jonkers W."/>
            <person name="O'Donnell K."/>
            <person name="Ploetz R."/>
            <person name="Steinberg C."/>
            <person name="Schwartz D.C."/>
            <person name="VanEtten H."/>
            <person name="Zhou S."/>
            <person name="Young S.K."/>
            <person name="Zeng Q."/>
            <person name="Gargeya S."/>
            <person name="Fitzgerald M."/>
            <person name="Abouelleil A."/>
            <person name="Alvarado L."/>
            <person name="Chapman S.B."/>
            <person name="Gainer-Dewar J."/>
            <person name="Goldberg J."/>
            <person name="Griggs A."/>
            <person name="Gujja S."/>
            <person name="Hansen M."/>
            <person name="Howarth C."/>
            <person name="Imamovic A."/>
            <person name="Ireland A."/>
            <person name="Larimer J."/>
            <person name="McCowan C."/>
            <person name="Murphy C."/>
            <person name="Pearson M."/>
            <person name="Poon T.W."/>
            <person name="Priest M."/>
            <person name="Roberts A."/>
            <person name="Saif S."/>
            <person name="Shea T."/>
            <person name="Sykes S."/>
            <person name="Wortman J."/>
            <person name="Nusbaum C."/>
            <person name="Birren B."/>
        </authorList>
    </citation>
    <scope>NUCLEOTIDE SEQUENCE</scope>
    <source>
        <strain evidence="1">Fo47</strain>
    </source>
</reference>
<dbReference type="VEuPathDB" id="FungiDB:FOZG_03661"/>
<protein>
    <submittedName>
        <fullName evidence="1">Uncharacterized protein</fullName>
    </submittedName>
</protein>
<accession>W9KYS8</accession>
<dbReference type="HOGENOM" id="CLU_1786906_0_0_1"/>
<reference evidence="1" key="1">
    <citation type="submission" date="2011-06" db="EMBL/GenBank/DDBJ databases">
        <title>The Genome Sequence of Fusarium oxysporum Fo47.</title>
        <authorList>
            <consortium name="The Broad Institute Genome Sequencing Platform"/>
            <person name="Ma L.-J."/>
            <person name="Gale L.R."/>
            <person name="Schwartz D.C."/>
            <person name="Zhou S."/>
            <person name="Corby-Kistler H."/>
            <person name="Young S.K."/>
            <person name="Zeng Q."/>
            <person name="Gargeya S."/>
            <person name="Fitzgerald M."/>
            <person name="Haas B."/>
            <person name="Abouelleil A."/>
            <person name="Alvarado L."/>
            <person name="Arachchi H.M."/>
            <person name="Berlin A."/>
            <person name="Brown A."/>
            <person name="Chapman S.B."/>
            <person name="Chen Z."/>
            <person name="Dunbar C."/>
            <person name="Freedman E."/>
            <person name="Gearin G."/>
            <person name="Gellesch M."/>
            <person name="Goldberg J."/>
            <person name="Griggs A."/>
            <person name="Gujja S."/>
            <person name="Heiman D."/>
            <person name="Howarth C."/>
            <person name="Larson L."/>
            <person name="Lui A."/>
            <person name="MacDonald P.J.P."/>
            <person name="Mehta T."/>
            <person name="Montmayeur A."/>
            <person name="Murphy C."/>
            <person name="Neiman D."/>
            <person name="Pearson M."/>
            <person name="Priest M."/>
            <person name="Roberts A."/>
            <person name="Saif S."/>
            <person name="Shea T."/>
            <person name="Shenoy N."/>
            <person name="Sisk P."/>
            <person name="Stolte C."/>
            <person name="Sykes S."/>
            <person name="Wortman J."/>
            <person name="Nusbaum C."/>
            <person name="Birren B."/>
        </authorList>
    </citation>
    <scope>NUCLEOTIDE SEQUENCE [LARGE SCALE GENOMIC DNA]</scope>
    <source>
        <strain evidence="1">Fo47</strain>
    </source>
</reference>